<dbReference type="Gene3D" id="2.60.40.3140">
    <property type="match status" value="1"/>
</dbReference>
<dbReference type="OrthoDB" id="98874at2"/>
<accession>A0A5C7GLZ5</accession>
<dbReference type="Gene3D" id="3.10.620.30">
    <property type="match status" value="1"/>
</dbReference>
<evidence type="ECO:0000259" key="3">
    <source>
        <dbReference type="Pfam" id="PF12969"/>
    </source>
</evidence>
<dbReference type="Pfam" id="PF01841">
    <property type="entry name" value="Transglut_core"/>
    <property type="match status" value="1"/>
</dbReference>
<name>A0A5C7GLZ5_9FLAO</name>
<gene>
    <name evidence="4" type="ORF">FUA22_05380</name>
</gene>
<organism evidence="4 5">
    <name type="scientific">Seonamhaeicola maritimus</name>
    <dbReference type="NCBI Taxonomy" id="2591822"/>
    <lineage>
        <taxon>Bacteria</taxon>
        <taxon>Pseudomonadati</taxon>
        <taxon>Bacteroidota</taxon>
        <taxon>Flavobacteriia</taxon>
        <taxon>Flavobacteriales</taxon>
        <taxon>Flavobacteriaceae</taxon>
    </lineage>
</organism>
<protein>
    <submittedName>
        <fullName evidence="4">DUF3857 domain-containing protein</fullName>
    </submittedName>
</protein>
<dbReference type="AlphaFoldDB" id="A0A5C7GLZ5"/>
<sequence>MIRITVILLFLSSFNLFSQTSFNSESFQVKLADIETNTFEKDSTANAIVIYEYGNSYVDKNEYDLRTEEKHKIKILNKEGFNNATVAIYLYKSKSYSEKVEDIKGTTYNKIDGTVVKTPLNKKDIFKENYNENFDIVKFTLPNVKEGSVITYSYKTISKYMFKYHGWEFQGKIPKLYSEYNASIPGNWLYHIKLVGGKKLAINESKLEKQCLKMSNGASADCGKSKYAMKDIPAFIEEDYMTSEDNYLARIEYELETFKGMDGTIKHYTKTWETVDKEFRTDKEIGKQLKKKIDIEELLSPDIINEKENLKRAKAIYQFVQENYTWNEEFRIFKDVSVKDLIKNKSGNVSSINILLHNLLRESNIDVKPVLLSTRRNGFPTKIFPVLSDFNYLIVQVTVNGETFLLDATDKYLSFGEVPFRCLNQTGRLLDFNTSSEWIDIIPNNSNVFYNAEISIDENENISGTIQSRRTGYHAYDHRKFYFKNKSNYLDRLENNSVDLVVSDFKTSNSTSTSSTFEEQYNIEYTAEETGENIYVNPFFVKFFKENPFKLQERTYPIDFGYKDSYNYTLKLNLGDFYEVVEKPKPVIGSLPNKAGRLFFSSTIMGNQLSLTFRIEFKEAIYAPEYYPYLKKFMNKIVNIQNNSLVLLKKK</sequence>
<evidence type="ECO:0000313" key="4">
    <source>
        <dbReference type="EMBL" id="TXG39308.1"/>
    </source>
</evidence>
<keyword evidence="1" id="KW-0732">Signal</keyword>
<keyword evidence="5" id="KW-1185">Reference proteome</keyword>
<evidence type="ECO:0000259" key="2">
    <source>
        <dbReference type="Pfam" id="PF01841"/>
    </source>
</evidence>
<comment type="caution">
    <text evidence="4">The sequence shown here is derived from an EMBL/GenBank/DDBJ whole genome shotgun (WGS) entry which is preliminary data.</text>
</comment>
<dbReference type="Gene3D" id="2.60.120.1130">
    <property type="match status" value="1"/>
</dbReference>
<evidence type="ECO:0000256" key="1">
    <source>
        <dbReference type="SAM" id="SignalP"/>
    </source>
</evidence>
<reference evidence="4 5" key="1">
    <citation type="submission" date="2019-08" db="EMBL/GenBank/DDBJ databases">
        <title>Seonamhaeicola sediminis sp. nov., isolated from marine sediment.</title>
        <authorList>
            <person name="Cao W.R."/>
        </authorList>
    </citation>
    <scope>NUCLEOTIDE SEQUENCE [LARGE SCALE GENOMIC DNA]</scope>
    <source>
        <strain evidence="4 5">1505</strain>
    </source>
</reference>
<dbReference type="EMBL" id="VRKQ01000008">
    <property type="protein sequence ID" value="TXG39308.1"/>
    <property type="molecule type" value="Genomic_DNA"/>
</dbReference>
<dbReference type="Pfam" id="PF12969">
    <property type="entry name" value="DUF3857"/>
    <property type="match status" value="1"/>
</dbReference>
<feature type="domain" description="Transglutaminase-like" evidence="2">
    <location>
        <begin position="305"/>
        <end position="375"/>
    </location>
</feature>
<proteinExistence type="predicted"/>
<feature type="chain" id="PRO_5022831025" evidence="1">
    <location>
        <begin position="19"/>
        <end position="651"/>
    </location>
</feature>
<dbReference type="InterPro" id="IPR024618">
    <property type="entry name" value="DUF3857"/>
</dbReference>
<dbReference type="RefSeq" id="WP_147766878.1">
    <property type="nucleotide sequence ID" value="NZ_VRKQ01000008.1"/>
</dbReference>
<dbReference type="Proteomes" id="UP000321080">
    <property type="component" value="Unassembled WGS sequence"/>
</dbReference>
<dbReference type="InterPro" id="IPR002931">
    <property type="entry name" value="Transglutaminase-like"/>
</dbReference>
<evidence type="ECO:0000313" key="5">
    <source>
        <dbReference type="Proteomes" id="UP000321080"/>
    </source>
</evidence>
<feature type="domain" description="DUF3857" evidence="3">
    <location>
        <begin position="70"/>
        <end position="200"/>
    </location>
</feature>
<feature type="signal peptide" evidence="1">
    <location>
        <begin position="1"/>
        <end position="18"/>
    </location>
</feature>